<proteinExistence type="predicted"/>
<protein>
    <submittedName>
        <fullName evidence="1">Uncharacterized protein</fullName>
    </submittedName>
</protein>
<keyword evidence="2" id="KW-1185">Reference proteome</keyword>
<dbReference type="KEGG" id="bgp:BGL_2c15440"/>
<dbReference type="Pfam" id="PF11745">
    <property type="entry name" value="DUF3304"/>
    <property type="match status" value="1"/>
</dbReference>
<dbReference type="EMBL" id="CP002581">
    <property type="protein sequence ID" value="AJK49611.1"/>
    <property type="molecule type" value="Genomic_DNA"/>
</dbReference>
<sequence>MTTRQADAPVSDVELDRATAYGASRRDKTVRSRFITLRTTALAACSLFILSACASDSLLPDDPLASEHPLWMVPVNPTDNWAINMAVDRYGMGGANPHADGGAAACCYPSPKDWSKPVTVHWEWDTVVPLGTKIVPPTEPHTMALHFPPGGPAKNDRYLCLILRDRDAAELAFSRAATRCALK</sequence>
<dbReference type="InterPro" id="IPR021733">
    <property type="entry name" value="DUF3304"/>
</dbReference>
<dbReference type="HOGENOM" id="CLU_139013_0_0_4"/>
<evidence type="ECO:0000313" key="2">
    <source>
        <dbReference type="Proteomes" id="UP000031838"/>
    </source>
</evidence>
<organism evidence="1 2">
    <name type="scientific">Burkholderia plantarii</name>
    <dbReference type="NCBI Taxonomy" id="41899"/>
    <lineage>
        <taxon>Bacteria</taxon>
        <taxon>Pseudomonadati</taxon>
        <taxon>Pseudomonadota</taxon>
        <taxon>Betaproteobacteria</taxon>
        <taxon>Burkholderiales</taxon>
        <taxon>Burkholderiaceae</taxon>
        <taxon>Burkholderia</taxon>
    </lineage>
</organism>
<gene>
    <name evidence="1" type="ORF">BGL_2c15440</name>
</gene>
<dbReference type="Proteomes" id="UP000031838">
    <property type="component" value="Chromosome 2"/>
</dbReference>
<name>A0A0B6SBG2_BURPL</name>
<reference evidence="1 2" key="2">
    <citation type="journal article" date="2016" name="Appl. Microbiol. Biotechnol.">
        <title>Mutations improving production and secretion of extracellular lipase by Burkholderia glumae PG1.</title>
        <authorList>
            <person name="Knapp A."/>
            <person name="Voget S."/>
            <person name="Gao R."/>
            <person name="Zaburannyi N."/>
            <person name="Krysciak D."/>
            <person name="Breuer M."/>
            <person name="Hauer B."/>
            <person name="Streit W.R."/>
            <person name="Muller R."/>
            <person name="Daniel R."/>
            <person name="Jaeger K.E."/>
        </authorList>
    </citation>
    <scope>NUCLEOTIDE SEQUENCE [LARGE SCALE GENOMIC DNA]</scope>
    <source>
        <strain evidence="1 2">PG1</strain>
    </source>
</reference>
<dbReference type="RefSeq" id="WP_123863783.1">
    <property type="nucleotide sequence ID" value="NZ_CP002581.1"/>
</dbReference>
<dbReference type="AlphaFoldDB" id="A0A0B6SBG2"/>
<reference evidence="2" key="1">
    <citation type="submission" date="2011-03" db="EMBL/GenBank/DDBJ databases">
        <authorList>
            <person name="Voget S."/>
            <person name="Streit W.R."/>
            <person name="Jaeger K.E."/>
            <person name="Daniel R."/>
        </authorList>
    </citation>
    <scope>NUCLEOTIDE SEQUENCE [LARGE SCALE GENOMIC DNA]</scope>
    <source>
        <strain evidence="2">PG1</strain>
    </source>
</reference>
<accession>A0A0B6SBG2</accession>
<evidence type="ECO:0000313" key="1">
    <source>
        <dbReference type="EMBL" id="AJK49611.1"/>
    </source>
</evidence>